<accession>A0A7X9TBF1</accession>
<feature type="transmembrane region" description="Helical" evidence="1">
    <location>
        <begin position="37"/>
        <end position="61"/>
    </location>
</feature>
<reference evidence="2 3" key="1">
    <citation type="submission" date="2020-04" db="EMBL/GenBank/DDBJ databases">
        <authorList>
            <person name="Hitch T.C.A."/>
            <person name="Wylensek D."/>
            <person name="Clavel T."/>
        </authorList>
    </citation>
    <scope>NUCLEOTIDE SEQUENCE [LARGE SCALE GENOMIC DNA]</scope>
    <source>
        <strain evidence="2 3">105184</strain>
    </source>
</reference>
<protein>
    <submittedName>
        <fullName evidence="2">Uncharacterized protein</fullName>
    </submittedName>
</protein>
<dbReference type="AlphaFoldDB" id="A0A7X9TBF1"/>
<feature type="transmembrane region" description="Helical" evidence="1">
    <location>
        <begin position="121"/>
        <end position="141"/>
    </location>
</feature>
<sequence>MLIVALARANLYGEGGMGYELYATLTSDAGGSALAPAFWVAVATVGTTYAVAGAVGILATFARGRGVGAGAVATASRALRIVAAVLAAAPMCVFVLALPPVEALRQTFMPVLLGMYQTASVAGVVPLYALVAGIVLGAALLRDAR</sequence>
<keyword evidence="1" id="KW-0812">Transmembrane</keyword>
<feature type="transmembrane region" description="Helical" evidence="1">
    <location>
        <begin position="81"/>
        <end position="101"/>
    </location>
</feature>
<keyword evidence="1" id="KW-1133">Transmembrane helix</keyword>
<organism evidence="2 3">
    <name type="scientific">Parafannyhessea umbonata</name>
    <dbReference type="NCBI Taxonomy" id="604330"/>
    <lineage>
        <taxon>Bacteria</taxon>
        <taxon>Bacillati</taxon>
        <taxon>Actinomycetota</taxon>
        <taxon>Coriobacteriia</taxon>
        <taxon>Coriobacteriales</taxon>
        <taxon>Atopobiaceae</taxon>
        <taxon>Parafannyhessea</taxon>
    </lineage>
</organism>
<evidence type="ECO:0000313" key="3">
    <source>
        <dbReference type="Proteomes" id="UP000565613"/>
    </source>
</evidence>
<name>A0A7X9TBF1_9ACTN</name>
<gene>
    <name evidence="2" type="ORF">HF885_08035</name>
</gene>
<dbReference type="EMBL" id="JABAGR010000007">
    <property type="protein sequence ID" value="NMF26378.1"/>
    <property type="molecule type" value="Genomic_DNA"/>
</dbReference>
<proteinExistence type="predicted"/>
<dbReference type="Proteomes" id="UP000565613">
    <property type="component" value="Unassembled WGS sequence"/>
</dbReference>
<evidence type="ECO:0000313" key="2">
    <source>
        <dbReference type="EMBL" id="NMF26378.1"/>
    </source>
</evidence>
<evidence type="ECO:0000256" key="1">
    <source>
        <dbReference type="SAM" id="Phobius"/>
    </source>
</evidence>
<keyword evidence="1" id="KW-0472">Membrane</keyword>
<comment type="caution">
    <text evidence="2">The sequence shown here is derived from an EMBL/GenBank/DDBJ whole genome shotgun (WGS) entry which is preliminary data.</text>
</comment>